<feature type="region of interest" description="Disordered" evidence="1">
    <location>
        <begin position="45"/>
        <end position="65"/>
    </location>
</feature>
<reference evidence="2 3" key="1">
    <citation type="submission" date="2011-09" db="EMBL/GenBank/DDBJ databases">
        <authorList>
            <person name="Pope W.H."/>
            <person name="Pedulla M.L."/>
            <person name="Ford M.E."/>
            <person name="Peebles C.L."/>
            <person name="Hatfull G.H."/>
            <person name="Hendrix R.W."/>
        </authorList>
    </citation>
    <scope>NUCLEOTIDE SEQUENCE [LARGE SCALE GENOMIC DNA]</scope>
    <source>
        <strain evidence="2">G</strain>
    </source>
</reference>
<dbReference type="EMBL" id="JN638751">
    <property type="protein sequence ID" value="AEO93556.1"/>
    <property type="molecule type" value="Genomic_DNA"/>
</dbReference>
<sequence length="65" mass="7407">MYFKDKNYGLSKSPNEGVEDSSPQWMDDVFKKLANPRVKKKEHPFAGIDDPILNPDGIGLKKEDK</sequence>
<dbReference type="RefSeq" id="YP_009015600.1">
    <property type="nucleotide sequence ID" value="NC_023719.1"/>
</dbReference>
<name>G3MA38_9CAUD</name>
<evidence type="ECO:0000313" key="3">
    <source>
        <dbReference type="Proteomes" id="UP000009273"/>
    </source>
</evidence>
<keyword evidence="3" id="KW-1185">Reference proteome</keyword>
<proteinExistence type="predicted"/>
<organism evidence="2 3">
    <name type="scientific">Bacillus phage G</name>
    <dbReference type="NCBI Taxonomy" id="2884420"/>
    <lineage>
        <taxon>Viruses</taxon>
        <taxon>Duplodnaviria</taxon>
        <taxon>Heunggongvirae</taxon>
        <taxon>Uroviricota</taxon>
        <taxon>Caudoviricetes</taxon>
        <taxon>Donellivirus</taxon>
        <taxon>Donellivirus gee</taxon>
    </lineage>
</organism>
<dbReference type="KEGG" id="vg:18563512"/>
<gene>
    <name evidence="2" type="primary">297</name>
    <name evidence="2" type="ORF">G_297</name>
</gene>
<feature type="region of interest" description="Disordered" evidence="1">
    <location>
        <begin position="1"/>
        <end position="23"/>
    </location>
</feature>
<dbReference type="GeneID" id="18563512"/>
<evidence type="ECO:0000313" key="2">
    <source>
        <dbReference type="EMBL" id="AEO93556.1"/>
    </source>
</evidence>
<evidence type="ECO:0000256" key="1">
    <source>
        <dbReference type="SAM" id="MobiDB-lite"/>
    </source>
</evidence>
<protein>
    <submittedName>
        <fullName evidence="2">Gp297</fullName>
    </submittedName>
</protein>
<accession>G3MA38</accession>
<dbReference type="Proteomes" id="UP000009273">
    <property type="component" value="Segment"/>
</dbReference>